<keyword evidence="1" id="KW-0732">Signal</keyword>
<proteinExistence type="predicted"/>
<dbReference type="OrthoDB" id="4826783at2"/>
<reference evidence="2 3" key="1">
    <citation type="submission" date="2019-07" db="EMBL/GenBank/DDBJ databases">
        <title>Whole genome shotgun sequence of Actinotalea fermentans NBRC 105374.</title>
        <authorList>
            <person name="Hosoyama A."/>
            <person name="Uohara A."/>
            <person name="Ohji S."/>
            <person name="Ichikawa N."/>
        </authorList>
    </citation>
    <scope>NUCLEOTIDE SEQUENCE [LARGE SCALE GENOMIC DNA]</scope>
    <source>
        <strain evidence="2 3">NBRC 105374</strain>
    </source>
</reference>
<protein>
    <recommendedName>
        <fullName evidence="4">Lipoprotein</fullName>
    </recommendedName>
</protein>
<evidence type="ECO:0000313" key="2">
    <source>
        <dbReference type="EMBL" id="GEN80304.1"/>
    </source>
</evidence>
<dbReference type="AlphaFoldDB" id="A0A511YYQ2"/>
<dbReference type="Proteomes" id="UP000321484">
    <property type="component" value="Unassembled WGS sequence"/>
</dbReference>
<evidence type="ECO:0000313" key="3">
    <source>
        <dbReference type="Proteomes" id="UP000321484"/>
    </source>
</evidence>
<feature type="signal peptide" evidence="1">
    <location>
        <begin position="1"/>
        <end position="19"/>
    </location>
</feature>
<accession>A0A511YYQ2</accession>
<sequence>MGLGLLLPVLAACSSGGPAADYPGYATVDEMVVAADVIVTGRVLSTRVEDVYADQDLGTDPSLNPQAGAAATADRGSAIVVTVAEVEVTRAMKGDVREGQVIEVSQLGTRDQPAAGTTLVEPGDAEYAFVLNRHDGAPYDLVNPAQGLYRVGPDGALATIGRGNELPIEHVTDLEAQP</sequence>
<dbReference type="RefSeq" id="WP_052113376.1">
    <property type="nucleotide sequence ID" value="NZ_BJYK01000006.1"/>
</dbReference>
<comment type="caution">
    <text evidence="2">The sequence shown here is derived from an EMBL/GenBank/DDBJ whole genome shotgun (WGS) entry which is preliminary data.</text>
</comment>
<feature type="chain" id="PRO_5039070724" description="Lipoprotein" evidence="1">
    <location>
        <begin position="20"/>
        <end position="178"/>
    </location>
</feature>
<dbReference type="EMBL" id="BJYK01000006">
    <property type="protein sequence ID" value="GEN80304.1"/>
    <property type="molecule type" value="Genomic_DNA"/>
</dbReference>
<evidence type="ECO:0008006" key="4">
    <source>
        <dbReference type="Google" id="ProtNLM"/>
    </source>
</evidence>
<evidence type="ECO:0000256" key="1">
    <source>
        <dbReference type="SAM" id="SignalP"/>
    </source>
</evidence>
<keyword evidence="3" id="KW-1185">Reference proteome</keyword>
<name>A0A511YYQ2_9CELL</name>
<gene>
    <name evidence="2" type="ORF">AFE02nite_20380</name>
</gene>
<organism evidence="2 3">
    <name type="scientific">Actinotalea fermentans</name>
    <dbReference type="NCBI Taxonomy" id="43671"/>
    <lineage>
        <taxon>Bacteria</taxon>
        <taxon>Bacillati</taxon>
        <taxon>Actinomycetota</taxon>
        <taxon>Actinomycetes</taxon>
        <taxon>Micrococcales</taxon>
        <taxon>Cellulomonadaceae</taxon>
        <taxon>Actinotalea</taxon>
    </lineage>
</organism>